<dbReference type="EMBL" id="MFBN01000056">
    <property type="protein sequence ID" value="OGD93919.1"/>
    <property type="molecule type" value="Genomic_DNA"/>
</dbReference>
<dbReference type="AlphaFoldDB" id="A0A1F5GQ23"/>
<proteinExistence type="predicted"/>
<comment type="caution">
    <text evidence="2">The sequence shown here is derived from an EMBL/GenBank/DDBJ whole genome shotgun (WGS) entry which is preliminary data.</text>
</comment>
<protein>
    <submittedName>
        <fullName evidence="2">Uncharacterized protein</fullName>
    </submittedName>
</protein>
<keyword evidence="1" id="KW-0812">Transmembrane</keyword>
<evidence type="ECO:0000313" key="3">
    <source>
        <dbReference type="Proteomes" id="UP000178336"/>
    </source>
</evidence>
<keyword evidence="1" id="KW-0472">Membrane</keyword>
<evidence type="ECO:0000313" key="2">
    <source>
        <dbReference type="EMBL" id="OGD93919.1"/>
    </source>
</evidence>
<accession>A0A1F5GQ23</accession>
<evidence type="ECO:0000256" key="1">
    <source>
        <dbReference type="SAM" id="Phobius"/>
    </source>
</evidence>
<reference evidence="2 3" key="1">
    <citation type="journal article" date="2016" name="Nat. Commun.">
        <title>Thousands of microbial genomes shed light on interconnected biogeochemical processes in an aquifer system.</title>
        <authorList>
            <person name="Anantharaman K."/>
            <person name="Brown C.T."/>
            <person name="Hug L.A."/>
            <person name="Sharon I."/>
            <person name="Castelle C.J."/>
            <person name="Probst A.J."/>
            <person name="Thomas B.C."/>
            <person name="Singh A."/>
            <person name="Wilkins M.J."/>
            <person name="Karaoz U."/>
            <person name="Brodie E.L."/>
            <person name="Williams K.H."/>
            <person name="Hubbard S.S."/>
            <person name="Banfield J.F."/>
        </authorList>
    </citation>
    <scope>NUCLEOTIDE SEQUENCE [LARGE SCALE GENOMIC DNA]</scope>
</reference>
<gene>
    <name evidence="2" type="ORF">A3A48_04270</name>
</gene>
<organism evidence="2 3">
    <name type="scientific">Candidatus Curtissbacteria bacterium RIFCSPLOWO2_01_FULL_37_9</name>
    <dbReference type="NCBI Taxonomy" id="1797724"/>
    <lineage>
        <taxon>Bacteria</taxon>
        <taxon>Candidatus Curtissiibacteriota</taxon>
    </lineage>
</organism>
<name>A0A1F5GQ23_9BACT</name>
<keyword evidence="1" id="KW-1133">Transmembrane helix</keyword>
<sequence length="95" mass="10741">MPFKTKKAKISASKKHLSFNFDSQIAIEPTREKRESLDIIHNQYNKENIIIASNSTAKSLHIEKNYGYVQNDLIKVAIIAAVISAIQFALLLILK</sequence>
<dbReference type="Proteomes" id="UP000178336">
    <property type="component" value="Unassembled WGS sequence"/>
</dbReference>
<feature type="transmembrane region" description="Helical" evidence="1">
    <location>
        <begin position="73"/>
        <end position="94"/>
    </location>
</feature>